<gene>
    <name evidence="10" type="ORF">AN1_LOCUS16875</name>
</gene>
<keyword evidence="4 7" id="KW-0547">Nucleotide-binding</keyword>
<dbReference type="PANTHER" id="PTHR27002:SF1104">
    <property type="entry name" value="CYSTEINE-RICH RECEPTOR-LIKE PROTEIN KINASE 27-RELATED"/>
    <property type="match status" value="1"/>
</dbReference>
<dbReference type="GO" id="GO:0004674">
    <property type="term" value="F:protein serine/threonine kinase activity"/>
    <property type="evidence" value="ECO:0007669"/>
    <property type="project" value="UniProtKB-KW"/>
</dbReference>
<sequence>MVRISYKLNLVLIIILIGGSFNDLRVSSAAANLTETCNGICGGLTLSYPFGFSLGCPIQFNCSAAGQGAKIGEFSVQNVTENSILVGVPTNCTRKIEDMTPLFGKQFTPSSENSFLMENCVNPTNGCSINQRFLDKQLKSCESTGNISCFPSDTSSKSSEFLSMKELTNSSCRLLYTSIALESVGVNVGIAVEFERVRLGWWLMGGCENGTCVVNANCTDVYTPDGYAGHRCSCLEGYHGDGYINPCLKLRGKYIEDQKIKDAKLLQLDFDTIRLATNDFSPYNHLGEGGFGAVYKGVLDSGEEIAVKRLSMKSGQGDNEFVNEVSLVAKLQHRNLVRLLGFCFKGEERLLIYEFFKNTSLEKFIFDSDRRMILDWETRYRIISGVARGLLYLHEDFHFKIIHRDMKASNVLLDDAMNPKIADFGMAKLFNTDQTSQTMFTSKVAGTYGYMAPEYAMSGQFSVKTDVFSFGVLVLEIIKGKKNNWSPEEQSSLFLLSYVWKCWREGEVLNIVDPSLIETRGLSDEIRKCIHIGLLCVQENPGSRPTKASIVRMLNANSFTLPRPLQPAFYSGVVDSSSRDNNHTRNPRIASLNDVTITELDPR</sequence>
<evidence type="ECO:0000313" key="11">
    <source>
        <dbReference type="Proteomes" id="UP000426265"/>
    </source>
</evidence>
<dbReference type="InterPro" id="IPR011009">
    <property type="entry name" value="Kinase-like_dom_sf"/>
</dbReference>
<dbReference type="AlphaFoldDB" id="A0A654FL11"/>
<feature type="binding site" evidence="7">
    <location>
        <position position="308"/>
    </location>
    <ligand>
        <name>ATP</name>
        <dbReference type="ChEBI" id="CHEBI:30616"/>
    </ligand>
</feature>
<dbReference type="Proteomes" id="UP000426265">
    <property type="component" value="Unassembled WGS sequence"/>
</dbReference>
<dbReference type="Pfam" id="PF07714">
    <property type="entry name" value="PK_Tyr_Ser-Thr"/>
    <property type="match status" value="1"/>
</dbReference>
<feature type="chain" id="PRO_5024847696" description="Protein kinase domain-containing protein" evidence="8">
    <location>
        <begin position="23"/>
        <end position="603"/>
    </location>
</feature>
<organism evidence="10 11">
    <name type="scientific">Arabidopsis thaliana</name>
    <name type="common">Mouse-ear cress</name>
    <dbReference type="NCBI Taxonomy" id="3702"/>
    <lineage>
        <taxon>Eukaryota</taxon>
        <taxon>Viridiplantae</taxon>
        <taxon>Streptophyta</taxon>
        <taxon>Embryophyta</taxon>
        <taxon>Tracheophyta</taxon>
        <taxon>Spermatophyta</taxon>
        <taxon>Magnoliopsida</taxon>
        <taxon>eudicotyledons</taxon>
        <taxon>Gunneridae</taxon>
        <taxon>Pentapetalae</taxon>
        <taxon>rosids</taxon>
        <taxon>malvids</taxon>
        <taxon>Brassicales</taxon>
        <taxon>Brassicaceae</taxon>
        <taxon>Camelineae</taxon>
        <taxon>Arabidopsis</taxon>
    </lineage>
</organism>
<dbReference type="InterPro" id="IPR001245">
    <property type="entry name" value="Ser-Thr/Tyr_kinase_cat_dom"/>
</dbReference>
<accession>A0A654FL11</accession>
<dbReference type="PANTHER" id="PTHR27002">
    <property type="entry name" value="RECEPTOR-LIKE SERINE/THREONINE-PROTEIN KINASE SD1-8"/>
    <property type="match status" value="1"/>
</dbReference>
<keyword evidence="5" id="KW-0418">Kinase</keyword>
<keyword evidence="8" id="KW-0732">Signal</keyword>
<evidence type="ECO:0000313" key="10">
    <source>
        <dbReference type="EMBL" id="VYS61443.1"/>
    </source>
</evidence>
<dbReference type="SUPFAM" id="SSF56112">
    <property type="entry name" value="Protein kinase-like (PK-like)"/>
    <property type="match status" value="1"/>
</dbReference>
<dbReference type="InterPro" id="IPR017441">
    <property type="entry name" value="Protein_kinase_ATP_BS"/>
</dbReference>
<dbReference type="FunFam" id="3.30.200.20:FF:000959">
    <property type="entry name" value="Cysteine-rich receptor-like protein kinase 17"/>
    <property type="match status" value="1"/>
</dbReference>
<dbReference type="InterPro" id="IPR008271">
    <property type="entry name" value="Ser/Thr_kinase_AS"/>
</dbReference>
<dbReference type="Gene3D" id="3.30.200.20">
    <property type="entry name" value="Phosphorylase Kinase, domain 1"/>
    <property type="match status" value="1"/>
</dbReference>
<dbReference type="Gene3D" id="1.10.510.10">
    <property type="entry name" value="Transferase(Phosphotransferase) domain 1"/>
    <property type="match status" value="1"/>
</dbReference>
<dbReference type="PROSITE" id="PS00108">
    <property type="entry name" value="PROTEIN_KINASE_ST"/>
    <property type="match status" value="1"/>
</dbReference>
<proteinExistence type="predicted"/>
<dbReference type="FunFam" id="1.10.510.10:FF:001994">
    <property type="entry name" value="Protein kinase superfamily protein"/>
    <property type="match status" value="1"/>
</dbReference>
<evidence type="ECO:0000256" key="2">
    <source>
        <dbReference type="ARBA" id="ARBA00022553"/>
    </source>
</evidence>
<protein>
    <recommendedName>
        <fullName evidence="9">Protein kinase domain-containing protein</fullName>
    </recommendedName>
</protein>
<feature type="domain" description="Protein kinase" evidence="9">
    <location>
        <begin position="280"/>
        <end position="560"/>
    </location>
</feature>
<keyword evidence="3" id="KW-0808">Transferase</keyword>
<dbReference type="PROSITE" id="PS00107">
    <property type="entry name" value="PROTEIN_KINASE_ATP"/>
    <property type="match status" value="1"/>
</dbReference>
<name>A0A654FL11_ARATH</name>
<dbReference type="EMBL" id="CACRSJ010000109">
    <property type="protein sequence ID" value="VYS61443.1"/>
    <property type="molecule type" value="Genomic_DNA"/>
</dbReference>
<keyword evidence="2" id="KW-0597">Phosphoprotein</keyword>
<evidence type="ECO:0000259" key="9">
    <source>
        <dbReference type="PROSITE" id="PS50011"/>
    </source>
</evidence>
<evidence type="ECO:0000256" key="4">
    <source>
        <dbReference type="ARBA" id="ARBA00022741"/>
    </source>
</evidence>
<dbReference type="PROSITE" id="PS50011">
    <property type="entry name" value="PROTEIN_KINASE_DOM"/>
    <property type="match status" value="1"/>
</dbReference>
<dbReference type="ExpressionAtlas" id="A0A654FL11">
    <property type="expression patterns" value="baseline and differential"/>
</dbReference>
<dbReference type="SMART" id="SM00220">
    <property type="entry name" value="S_TKc"/>
    <property type="match status" value="1"/>
</dbReference>
<keyword evidence="1" id="KW-0723">Serine/threonine-protein kinase</keyword>
<reference evidence="10 11" key="1">
    <citation type="submission" date="2019-11" db="EMBL/GenBank/DDBJ databases">
        <authorList>
            <person name="Jiao W.-B."/>
            <person name="Schneeberger K."/>
        </authorList>
    </citation>
    <scope>NUCLEOTIDE SEQUENCE [LARGE SCALE GENOMIC DNA]</scope>
    <source>
        <strain evidence="11">cv. An-1</strain>
    </source>
</reference>
<feature type="signal peptide" evidence="8">
    <location>
        <begin position="1"/>
        <end position="22"/>
    </location>
</feature>
<evidence type="ECO:0000256" key="5">
    <source>
        <dbReference type="ARBA" id="ARBA00022777"/>
    </source>
</evidence>
<dbReference type="GO" id="GO:0005524">
    <property type="term" value="F:ATP binding"/>
    <property type="evidence" value="ECO:0007669"/>
    <property type="project" value="UniProtKB-UniRule"/>
</dbReference>
<evidence type="ECO:0000256" key="8">
    <source>
        <dbReference type="SAM" id="SignalP"/>
    </source>
</evidence>
<evidence type="ECO:0000256" key="1">
    <source>
        <dbReference type="ARBA" id="ARBA00022527"/>
    </source>
</evidence>
<evidence type="ECO:0000256" key="6">
    <source>
        <dbReference type="ARBA" id="ARBA00022840"/>
    </source>
</evidence>
<dbReference type="CDD" id="cd14066">
    <property type="entry name" value="STKc_IRAK"/>
    <property type="match status" value="1"/>
</dbReference>
<keyword evidence="6 7" id="KW-0067">ATP-binding</keyword>
<evidence type="ECO:0000256" key="7">
    <source>
        <dbReference type="PROSITE-ProRule" id="PRU10141"/>
    </source>
</evidence>
<evidence type="ECO:0000256" key="3">
    <source>
        <dbReference type="ARBA" id="ARBA00022679"/>
    </source>
</evidence>
<dbReference type="InterPro" id="IPR000719">
    <property type="entry name" value="Prot_kinase_dom"/>
</dbReference>